<reference evidence="1 2" key="1">
    <citation type="submission" date="2015-09" db="EMBL/GenBank/DDBJ databases">
        <title>Trachymyrmex cornetzi WGS genome.</title>
        <authorList>
            <person name="Nygaard S."/>
            <person name="Hu H."/>
            <person name="Boomsma J."/>
            <person name="Zhang G."/>
        </authorList>
    </citation>
    <scope>NUCLEOTIDE SEQUENCE [LARGE SCALE GENOMIC DNA]</scope>
    <source>
        <strain evidence="1">Tcor2-1</strain>
        <tissue evidence="1">Whole body</tissue>
    </source>
</reference>
<evidence type="ECO:0000313" key="1">
    <source>
        <dbReference type="EMBL" id="KYN26938.1"/>
    </source>
</evidence>
<accession>A0A195EFB4</accession>
<protein>
    <submittedName>
        <fullName evidence="1">Uncharacterized protein</fullName>
    </submittedName>
</protein>
<dbReference type="AlphaFoldDB" id="A0A195EFB4"/>
<evidence type="ECO:0000313" key="2">
    <source>
        <dbReference type="Proteomes" id="UP000078492"/>
    </source>
</evidence>
<organism evidence="1 2">
    <name type="scientific">Trachymyrmex cornetzi</name>
    <dbReference type="NCBI Taxonomy" id="471704"/>
    <lineage>
        <taxon>Eukaryota</taxon>
        <taxon>Metazoa</taxon>
        <taxon>Ecdysozoa</taxon>
        <taxon>Arthropoda</taxon>
        <taxon>Hexapoda</taxon>
        <taxon>Insecta</taxon>
        <taxon>Pterygota</taxon>
        <taxon>Neoptera</taxon>
        <taxon>Endopterygota</taxon>
        <taxon>Hymenoptera</taxon>
        <taxon>Apocrita</taxon>
        <taxon>Aculeata</taxon>
        <taxon>Formicoidea</taxon>
        <taxon>Formicidae</taxon>
        <taxon>Myrmicinae</taxon>
        <taxon>Trachymyrmex</taxon>
    </lineage>
</organism>
<sequence>MSWDQILDLPYDLAFPILLPVVVYYRDDATETRCRSLSNSSRFSSSSFVLTLWSTNCSSCAILPVYINRTIPKIYLPNRLSRRPHSPYPCDPRFSFQQAARLMFVLSKLLKIVPGTAFFSGTKIKQKDTPTMRNHKRIFFLIKTKNATVAGVFCSYKKKALMFFLRPVFIVRSYIQDRLKYGLKKSRTNQKAALGPEHNRGTGIRY</sequence>
<gene>
    <name evidence="1" type="ORF">ALC57_03279</name>
</gene>
<dbReference type="Proteomes" id="UP000078492">
    <property type="component" value="Unassembled WGS sequence"/>
</dbReference>
<keyword evidence="2" id="KW-1185">Reference proteome</keyword>
<proteinExistence type="predicted"/>
<name>A0A195EFB4_9HYME</name>
<dbReference type="EMBL" id="KQ978957">
    <property type="protein sequence ID" value="KYN26938.1"/>
    <property type="molecule type" value="Genomic_DNA"/>
</dbReference>